<dbReference type="Gene3D" id="1.10.472.80">
    <property type="entry name" value="Ypt/Rab-GAP domain of gyp1p, domain 3"/>
    <property type="match status" value="1"/>
</dbReference>
<proteinExistence type="predicted"/>
<dbReference type="EMBL" id="JAFJZO010000036">
    <property type="protein sequence ID" value="KAG5490767.1"/>
    <property type="molecule type" value="Genomic_DNA"/>
</dbReference>
<keyword evidence="1" id="KW-0343">GTPase activation</keyword>
<dbReference type="PANTHER" id="PTHR47219:SF9">
    <property type="entry name" value="GTPASE ACTIVATING PROTEIN AND CENTROSOME-ASSOCIATED, ISOFORM B"/>
    <property type="match status" value="1"/>
</dbReference>
<keyword evidence="2" id="KW-0175">Coiled coil</keyword>
<dbReference type="KEGG" id="phet:94287015"/>
<feature type="domain" description="Rab-GAP TBC" evidence="4">
    <location>
        <begin position="292"/>
        <end position="486"/>
    </location>
</feature>
<dbReference type="InterPro" id="IPR035969">
    <property type="entry name" value="Rab-GAP_TBC_sf"/>
</dbReference>
<keyword evidence="6" id="KW-1185">Reference proteome</keyword>
<organism evidence="5 6">
    <name type="scientific">Porcisia hertigi</name>
    <dbReference type="NCBI Taxonomy" id="2761500"/>
    <lineage>
        <taxon>Eukaryota</taxon>
        <taxon>Discoba</taxon>
        <taxon>Euglenozoa</taxon>
        <taxon>Kinetoplastea</taxon>
        <taxon>Metakinetoplastina</taxon>
        <taxon>Trypanosomatida</taxon>
        <taxon>Trypanosomatidae</taxon>
        <taxon>Leishmaniinae</taxon>
        <taxon>Porcisia</taxon>
    </lineage>
</organism>
<evidence type="ECO:0000256" key="2">
    <source>
        <dbReference type="ARBA" id="ARBA00023054"/>
    </source>
</evidence>
<dbReference type="GO" id="GO:0005096">
    <property type="term" value="F:GTPase activator activity"/>
    <property type="evidence" value="ECO:0007669"/>
    <property type="project" value="UniProtKB-KW"/>
</dbReference>
<dbReference type="InterPro" id="IPR000195">
    <property type="entry name" value="Rab-GAP-TBC_dom"/>
</dbReference>
<dbReference type="FunFam" id="1.10.8.270:FF:000016">
    <property type="entry name" value="TBC1 domain family member 2A"/>
    <property type="match status" value="1"/>
</dbReference>
<dbReference type="PANTHER" id="PTHR47219">
    <property type="entry name" value="RAB GTPASE-ACTIVATING PROTEIN 1-LIKE"/>
    <property type="match status" value="1"/>
</dbReference>
<dbReference type="Gene3D" id="1.10.8.270">
    <property type="entry name" value="putative rabgap domain of human tbc1 domain family member 14 like domains"/>
    <property type="match status" value="1"/>
</dbReference>
<dbReference type="GeneID" id="94287015"/>
<dbReference type="SMART" id="SM00164">
    <property type="entry name" value="TBC"/>
    <property type="match status" value="1"/>
</dbReference>
<dbReference type="RefSeq" id="XP_067753095.1">
    <property type="nucleotide sequence ID" value="XM_067896938.1"/>
</dbReference>
<dbReference type="SUPFAM" id="SSF47923">
    <property type="entry name" value="Ypt/Rab-GAP domain of gyp1p"/>
    <property type="match status" value="2"/>
</dbReference>
<dbReference type="GO" id="GO:0031267">
    <property type="term" value="F:small GTPase binding"/>
    <property type="evidence" value="ECO:0007669"/>
    <property type="project" value="TreeGrafter"/>
</dbReference>
<dbReference type="AlphaFoldDB" id="A0A836GZ45"/>
<dbReference type="Proteomes" id="UP000674318">
    <property type="component" value="Unassembled WGS sequence"/>
</dbReference>
<comment type="caution">
    <text evidence="5">The sequence shown here is derived from an EMBL/GenBank/DDBJ whole genome shotgun (WGS) entry which is preliminary data.</text>
</comment>
<name>A0A836GZ45_9TRYP</name>
<accession>A0A836GZ45</accession>
<dbReference type="FunFam" id="1.10.10.750:FF:000003">
    <property type="entry name" value="GTPase activating protein (Evi5)"/>
    <property type="match status" value="1"/>
</dbReference>
<evidence type="ECO:0000313" key="6">
    <source>
        <dbReference type="Proteomes" id="UP000674318"/>
    </source>
</evidence>
<sequence length="560" mass="63459">MDEVSVFTRFDEDEGAQHNLARNTPLRISAAHAEGNSFTVKRDPSKVRDAPLTPSAHFATIETVLAESDDTVQGIPASPGRHSSRFPQGSIATLHDSFGHPGYMGHAVELVSSPLRLVTTDDEVQLDHSGPFIRAPQAAKAPVPCAAAVPRSGAVHPTPLIPENRRVVKGAGFPQALRNSQLRAAPTGCSDSDTDGGGNHHQLETRDAEDRHSQPGNDSLVDAEEREAEQQFVDEFGFVIDEDTKAKDEKYIRRIDGKQVMRREIKWANMAADWNKTHTKMNAKLKERCRKGIPSRFRGVAWQLLLGSFHQLNSEENNGVYAALREKKLASKEVDAIISRDLSRTFPTHVLFQDAGGVGQIFLRNVLHAYAGCDPEVGYVQGMGFLVAALSTQMAEEESFWALHEMMYNERYKMRELFRPGFPLLQQLFYQLKRLITRLLPRLSKRLDQLDIQPSFFASQWFLTLFVAHFPFRALLRVWDIFFSEGWKIIFRIGIALMKWEESRLLTLSFEEMLKALKSLQDGKDARELLRRAHRVKFKTAELNRYGDEYWEMMGSHSRD</sequence>
<dbReference type="OrthoDB" id="294251at2759"/>
<gene>
    <name evidence="5" type="ORF">JKF63_00889</name>
</gene>
<dbReference type="FunFam" id="1.10.472.80:FF:000027">
    <property type="entry name" value="GTPase activating protein (Evi5)"/>
    <property type="match status" value="1"/>
</dbReference>
<evidence type="ECO:0000256" key="3">
    <source>
        <dbReference type="SAM" id="MobiDB-lite"/>
    </source>
</evidence>
<dbReference type="InterPro" id="IPR050302">
    <property type="entry name" value="Rab_GAP_TBC_domain"/>
</dbReference>
<evidence type="ECO:0000256" key="1">
    <source>
        <dbReference type="ARBA" id="ARBA00022468"/>
    </source>
</evidence>
<reference evidence="5 6" key="1">
    <citation type="submission" date="2021-02" db="EMBL/GenBank/DDBJ databases">
        <title>Porcisia hertigi Genome sequencing and assembly.</title>
        <authorList>
            <person name="Almutairi H."/>
            <person name="Gatherer D."/>
        </authorList>
    </citation>
    <scope>NUCLEOTIDE SEQUENCE [LARGE SCALE GENOMIC DNA]</scope>
    <source>
        <strain evidence="5 6">C119</strain>
    </source>
</reference>
<evidence type="ECO:0000313" key="5">
    <source>
        <dbReference type="EMBL" id="KAG5490767.1"/>
    </source>
</evidence>
<dbReference type="Gene3D" id="1.10.10.750">
    <property type="entry name" value="Ypt/Rab-GAP domain of gyp1p, domain 1"/>
    <property type="match status" value="1"/>
</dbReference>
<protein>
    <recommendedName>
        <fullName evidence="4">Rab-GAP TBC domain-containing protein</fullName>
    </recommendedName>
</protein>
<dbReference type="Pfam" id="PF00566">
    <property type="entry name" value="RabGAP-TBC"/>
    <property type="match status" value="1"/>
</dbReference>
<dbReference type="PROSITE" id="PS50086">
    <property type="entry name" value="TBC_RABGAP"/>
    <property type="match status" value="1"/>
</dbReference>
<feature type="region of interest" description="Disordered" evidence="3">
    <location>
        <begin position="178"/>
        <end position="218"/>
    </location>
</feature>
<feature type="compositionally biased region" description="Basic and acidic residues" evidence="3">
    <location>
        <begin position="201"/>
        <end position="213"/>
    </location>
</feature>
<evidence type="ECO:0000259" key="4">
    <source>
        <dbReference type="PROSITE" id="PS50086"/>
    </source>
</evidence>